<dbReference type="Pfam" id="PF10079">
    <property type="entry name" value="Rossmann-like_BshC"/>
    <property type="match status" value="1"/>
</dbReference>
<evidence type="ECO:0000256" key="2">
    <source>
        <dbReference type="HAMAP-Rule" id="MF_01867"/>
    </source>
</evidence>
<keyword evidence="6" id="KW-1185">Reference proteome</keyword>
<feature type="domain" description="Bacillithiol biosynthesis BshC N-terminal Rossmann-like" evidence="3">
    <location>
        <begin position="36"/>
        <end position="414"/>
    </location>
</feature>
<dbReference type="EMBL" id="FOCL01000002">
    <property type="protein sequence ID" value="SEM96797.1"/>
    <property type="molecule type" value="Genomic_DNA"/>
</dbReference>
<dbReference type="STRING" id="551995.SAMN05192574_10225"/>
<gene>
    <name evidence="2" type="primary">bshC</name>
    <name evidence="5" type="ORF">SAMN05192574_10225</name>
</gene>
<evidence type="ECO:0000313" key="5">
    <source>
        <dbReference type="EMBL" id="SEM96797.1"/>
    </source>
</evidence>
<evidence type="ECO:0000259" key="3">
    <source>
        <dbReference type="Pfam" id="PF10079"/>
    </source>
</evidence>
<feature type="domain" description="Bacillithiol biosynthesis BshC C-terminal coiled-coil" evidence="4">
    <location>
        <begin position="416"/>
        <end position="571"/>
    </location>
</feature>
<dbReference type="HAMAP" id="MF_01867">
    <property type="entry name" value="BshC"/>
    <property type="match status" value="1"/>
</dbReference>
<evidence type="ECO:0000313" key="6">
    <source>
        <dbReference type="Proteomes" id="UP000198942"/>
    </source>
</evidence>
<sequence>MFCFRANLKPNISNGEAFLNTLESKSKSEKSEINEMDASCISYKDTGFFSNTVAEYIDNKPELQPFYGYRPDMAGFAQFLKNKKVVADREVLVRVLTKQYECLGKEPGKLCTYSTALTAQNLELLKQNNTYTITTGHQLNIFAGPLYFLYKIATAIKLAQQLKAAHPDKNFVPVYWMASEDHDFAEINYTNIGGKKVHWWYEASGATGRIDPVSIRQALNQYKGVLGMEGHATDLAEIVETAYTKFDKLADATRYLVNSLFGQYGLVIIDADDHEFKKEFAPIIEQDIIGQHSFKNISETNQKLHELGVHIQVNPREINFFYLKDQLRERIVFENNSYNVLNTEIKFSEAELKEEIAEYPERFSPNVVMRPLYQECILPNIAYIGGGAEVVYWLELKSNFDHYKIDFPILILRNSALVIKKEQAAKISRMDLDALALFKQSDALQTYWIKKHSDHNLSIAEEWREMESLFEKIKLRAYKIDPTLSPSAAAVQARLKKAMDNLEKKLIRAEKRNYSVRLEQLTAVKAELFPKDSLQERSENFGLMYVKWGQTFIDELIRLFEPLDFKFTVLTEK</sequence>
<evidence type="ECO:0000259" key="4">
    <source>
        <dbReference type="Pfam" id="PF24850"/>
    </source>
</evidence>
<accession>A0A1H8CRP3</accession>
<dbReference type="InterPro" id="IPR011199">
    <property type="entry name" value="Bacillithiol_biosynth_BshC"/>
</dbReference>
<reference evidence="6" key="1">
    <citation type="submission" date="2016-10" db="EMBL/GenBank/DDBJ databases">
        <authorList>
            <person name="Varghese N."/>
            <person name="Submissions S."/>
        </authorList>
    </citation>
    <scope>NUCLEOTIDE SEQUENCE [LARGE SCALE GENOMIC DNA]</scope>
    <source>
        <strain evidence="6">Gh-48</strain>
    </source>
</reference>
<dbReference type="GO" id="GO:0016874">
    <property type="term" value="F:ligase activity"/>
    <property type="evidence" value="ECO:0007669"/>
    <property type="project" value="UniProtKB-UniRule"/>
</dbReference>
<dbReference type="PIRSF" id="PIRSF012535">
    <property type="entry name" value="UCP012535"/>
    <property type="match status" value="1"/>
</dbReference>
<name>A0A1H8CRP3_9SPHI</name>
<dbReference type="EC" id="6.-.-.-" evidence="2"/>
<evidence type="ECO:0000256" key="1">
    <source>
        <dbReference type="ARBA" id="ARBA00022598"/>
    </source>
</evidence>
<keyword evidence="2" id="KW-0175">Coiled coil</keyword>
<dbReference type="InterPro" id="IPR055398">
    <property type="entry name" value="Rossmann-like_BshC"/>
</dbReference>
<protein>
    <recommendedName>
        <fullName evidence="2">Putative cysteine ligase BshC</fullName>
        <ecNumber evidence="2">6.-.-.-</ecNumber>
    </recommendedName>
</protein>
<dbReference type="NCBIfam" id="TIGR03998">
    <property type="entry name" value="thiol_BshC"/>
    <property type="match status" value="1"/>
</dbReference>
<dbReference type="AlphaFoldDB" id="A0A1H8CRP3"/>
<feature type="coiled-coil region" evidence="2">
    <location>
        <begin position="492"/>
        <end position="519"/>
    </location>
</feature>
<dbReference type="Proteomes" id="UP000198942">
    <property type="component" value="Unassembled WGS sequence"/>
</dbReference>
<dbReference type="Pfam" id="PF24850">
    <property type="entry name" value="CC_BshC"/>
    <property type="match status" value="1"/>
</dbReference>
<proteinExistence type="inferred from homology"/>
<comment type="similarity">
    <text evidence="2">Belongs to the BshC family.</text>
</comment>
<organism evidence="5 6">
    <name type="scientific">Mucilaginibacter gossypiicola</name>
    <dbReference type="NCBI Taxonomy" id="551995"/>
    <lineage>
        <taxon>Bacteria</taxon>
        <taxon>Pseudomonadati</taxon>
        <taxon>Bacteroidota</taxon>
        <taxon>Sphingobacteriia</taxon>
        <taxon>Sphingobacteriales</taxon>
        <taxon>Sphingobacteriaceae</taxon>
        <taxon>Mucilaginibacter</taxon>
    </lineage>
</organism>
<dbReference type="InterPro" id="IPR055399">
    <property type="entry name" value="CC_BshC"/>
</dbReference>
<keyword evidence="1 2" id="KW-0436">Ligase</keyword>